<feature type="transmembrane region" description="Helical" evidence="6">
    <location>
        <begin position="345"/>
        <end position="364"/>
    </location>
</feature>
<proteinExistence type="predicted"/>
<evidence type="ECO:0000313" key="8">
    <source>
        <dbReference type="EMBL" id="OLZ54577.1"/>
    </source>
</evidence>
<feature type="domain" description="Major facilitator superfamily (MFS) profile" evidence="7">
    <location>
        <begin position="1"/>
        <end position="399"/>
    </location>
</feature>
<dbReference type="PANTHER" id="PTHR23513:SF18">
    <property type="entry name" value="INTEGRAL MEMBRANE PROTEIN"/>
    <property type="match status" value="1"/>
</dbReference>
<dbReference type="Pfam" id="PF07690">
    <property type="entry name" value="MFS_1"/>
    <property type="match status" value="1"/>
</dbReference>
<dbReference type="Gene3D" id="1.20.1250.20">
    <property type="entry name" value="MFS general substrate transporter like domains"/>
    <property type="match status" value="1"/>
</dbReference>
<dbReference type="CDD" id="cd06173">
    <property type="entry name" value="MFS_MefA_like"/>
    <property type="match status" value="1"/>
</dbReference>
<keyword evidence="5 6" id="KW-0472">Membrane</keyword>
<feature type="transmembrane region" description="Helical" evidence="6">
    <location>
        <begin position="216"/>
        <end position="238"/>
    </location>
</feature>
<evidence type="ECO:0000256" key="5">
    <source>
        <dbReference type="ARBA" id="ARBA00023136"/>
    </source>
</evidence>
<feature type="transmembrane region" description="Helical" evidence="6">
    <location>
        <begin position="163"/>
        <end position="182"/>
    </location>
</feature>
<dbReference type="EMBL" id="MQUQ01000004">
    <property type="protein sequence ID" value="OLZ54577.1"/>
    <property type="molecule type" value="Genomic_DNA"/>
</dbReference>
<keyword evidence="9" id="KW-1185">Reference proteome</keyword>
<reference evidence="8 9" key="1">
    <citation type="submission" date="2016-01" db="EMBL/GenBank/DDBJ databases">
        <title>Amycolatopsis coloradensis genome sequencing and assembly.</title>
        <authorList>
            <person name="Mayilraj S."/>
        </authorList>
    </citation>
    <scope>NUCLEOTIDE SEQUENCE [LARGE SCALE GENOMIC DNA]</scope>
    <source>
        <strain evidence="8 9">DSM 44225</strain>
    </source>
</reference>
<feature type="transmembrane region" description="Helical" evidence="6">
    <location>
        <begin position="370"/>
        <end position="392"/>
    </location>
</feature>
<feature type="transmembrane region" description="Helical" evidence="6">
    <location>
        <begin position="250"/>
        <end position="268"/>
    </location>
</feature>
<dbReference type="InterPro" id="IPR020846">
    <property type="entry name" value="MFS_dom"/>
</dbReference>
<dbReference type="SUPFAM" id="SSF103473">
    <property type="entry name" value="MFS general substrate transporter"/>
    <property type="match status" value="1"/>
</dbReference>
<dbReference type="InterPro" id="IPR011701">
    <property type="entry name" value="MFS"/>
</dbReference>
<evidence type="ECO:0000256" key="6">
    <source>
        <dbReference type="SAM" id="Phobius"/>
    </source>
</evidence>
<dbReference type="Proteomes" id="UP000187486">
    <property type="component" value="Unassembled WGS sequence"/>
</dbReference>
<evidence type="ECO:0000256" key="4">
    <source>
        <dbReference type="ARBA" id="ARBA00022989"/>
    </source>
</evidence>
<name>A0A1R0KZ05_9PSEU</name>
<evidence type="ECO:0000256" key="1">
    <source>
        <dbReference type="ARBA" id="ARBA00004651"/>
    </source>
</evidence>
<dbReference type="OrthoDB" id="4368225at2"/>
<organism evidence="8 9">
    <name type="scientific">Amycolatopsis coloradensis</name>
    <dbReference type="NCBI Taxonomy" id="76021"/>
    <lineage>
        <taxon>Bacteria</taxon>
        <taxon>Bacillati</taxon>
        <taxon>Actinomycetota</taxon>
        <taxon>Actinomycetes</taxon>
        <taxon>Pseudonocardiales</taxon>
        <taxon>Pseudonocardiaceae</taxon>
        <taxon>Amycolatopsis</taxon>
    </lineage>
</organism>
<gene>
    <name evidence="8" type="ORF">BS329_08625</name>
</gene>
<dbReference type="GO" id="GO:0022857">
    <property type="term" value="F:transmembrane transporter activity"/>
    <property type="evidence" value="ECO:0007669"/>
    <property type="project" value="InterPro"/>
</dbReference>
<comment type="caution">
    <text evidence="8">The sequence shown here is derived from an EMBL/GenBank/DDBJ whole genome shotgun (WGS) entry which is preliminary data.</text>
</comment>
<protein>
    <submittedName>
        <fullName evidence="8">MFS transporter</fullName>
    </submittedName>
</protein>
<evidence type="ECO:0000313" key="9">
    <source>
        <dbReference type="Proteomes" id="UP000187486"/>
    </source>
</evidence>
<dbReference type="RefSeq" id="WP_076157705.1">
    <property type="nucleotide sequence ID" value="NZ_JBEZVB010000023.1"/>
</dbReference>
<evidence type="ECO:0000256" key="3">
    <source>
        <dbReference type="ARBA" id="ARBA00022692"/>
    </source>
</evidence>
<dbReference type="PANTHER" id="PTHR23513">
    <property type="entry name" value="INTEGRAL MEMBRANE EFFLUX PROTEIN-RELATED"/>
    <property type="match status" value="1"/>
</dbReference>
<feature type="transmembrane region" description="Helical" evidence="6">
    <location>
        <begin position="12"/>
        <end position="35"/>
    </location>
</feature>
<evidence type="ECO:0000256" key="2">
    <source>
        <dbReference type="ARBA" id="ARBA00022475"/>
    </source>
</evidence>
<feature type="transmembrane region" description="Helical" evidence="6">
    <location>
        <begin position="280"/>
        <end position="300"/>
    </location>
</feature>
<evidence type="ECO:0000259" key="7">
    <source>
        <dbReference type="PROSITE" id="PS50850"/>
    </source>
</evidence>
<dbReference type="AlphaFoldDB" id="A0A1R0KZ05"/>
<comment type="subcellular location">
    <subcellularLocation>
        <location evidence="1">Cell membrane</location>
        <topology evidence="1">Multi-pass membrane protein</topology>
    </subcellularLocation>
</comment>
<sequence length="450" mass="47568">MSLLGHRDYRHLFGAQLVALFGTGLTTVALGLLAYDLAGANAGAVLGTALAIKMVTYVTVAPLAGAYADRVPRRLLLVGLDAVRALVVLALPFVDQVWQIYLLIVVLHSASASFTPAFQAVLPDILPSEREYTKALSLSQLASTMENLLSPLLAAVVLGFASFHWLFTGTSIGFAASAVLVLSTRIPDATRSDRGGVRDRTLAGIRIFAATPRLRGTLGLALVVAAVGSVVMVNTVNYVQGTLGRSPADVAILLAGNGVGTILVALLLPRVLDRAPERTVMLTGAGVLLAAMTAAIALSTADSGDRRWPAALATWTVIGLGTGLVLTPVGRVLRRSSTASDRPAVFSAQFSLSHACWLLTYPVAGWLATTAGFTTTWIALGTLGLAGFTLAAKSWPRPDPCFLEHIHRGTGTGHLSDAEEVGDGLWRHSHVFVIDREHRRWPAATRPVRR</sequence>
<feature type="transmembrane region" description="Helical" evidence="6">
    <location>
        <begin position="312"/>
        <end position="333"/>
    </location>
</feature>
<feature type="transmembrane region" description="Helical" evidence="6">
    <location>
        <begin position="41"/>
        <end position="63"/>
    </location>
</feature>
<keyword evidence="3 6" id="KW-0812">Transmembrane</keyword>
<dbReference type="PROSITE" id="PS50850">
    <property type="entry name" value="MFS"/>
    <property type="match status" value="1"/>
</dbReference>
<accession>A0A1R0KZ05</accession>
<keyword evidence="4 6" id="KW-1133">Transmembrane helix</keyword>
<dbReference type="InterPro" id="IPR036259">
    <property type="entry name" value="MFS_trans_sf"/>
</dbReference>
<dbReference type="GO" id="GO:0005886">
    <property type="term" value="C:plasma membrane"/>
    <property type="evidence" value="ECO:0007669"/>
    <property type="project" value="UniProtKB-SubCell"/>
</dbReference>
<keyword evidence="2" id="KW-1003">Cell membrane</keyword>